<keyword evidence="1" id="KW-0732">Signal</keyword>
<dbReference type="AlphaFoldDB" id="A0A0B7BPN9"/>
<accession>A0A0B7BPN9</accession>
<dbReference type="EMBL" id="HACG01048394">
    <property type="protein sequence ID" value="CEK95259.1"/>
    <property type="molecule type" value="Transcribed_RNA"/>
</dbReference>
<organism evidence="2">
    <name type="scientific">Arion vulgaris</name>
    <dbReference type="NCBI Taxonomy" id="1028688"/>
    <lineage>
        <taxon>Eukaryota</taxon>
        <taxon>Metazoa</taxon>
        <taxon>Spiralia</taxon>
        <taxon>Lophotrochozoa</taxon>
        <taxon>Mollusca</taxon>
        <taxon>Gastropoda</taxon>
        <taxon>Heterobranchia</taxon>
        <taxon>Euthyneura</taxon>
        <taxon>Panpulmonata</taxon>
        <taxon>Eupulmonata</taxon>
        <taxon>Stylommatophora</taxon>
        <taxon>Helicina</taxon>
        <taxon>Arionoidea</taxon>
        <taxon>Arionidae</taxon>
        <taxon>Arion</taxon>
    </lineage>
</organism>
<feature type="signal peptide" evidence="1">
    <location>
        <begin position="1"/>
        <end position="20"/>
    </location>
</feature>
<name>A0A0B7BPN9_9EUPU</name>
<evidence type="ECO:0000256" key="1">
    <source>
        <dbReference type="SAM" id="SignalP"/>
    </source>
</evidence>
<feature type="chain" id="PRO_5002128298" evidence="1">
    <location>
        <begin position="21"/>
        <end position="95"/>
    </location>
</feature>
<gene>
    <name evidence="2" type="primary">ORF206138</name>
</gene>
<evidence type="ECO:0000313" key="2">
    <source>
        <dbReference type="EMBL" id="CEK95259.1"/>
    </source>
</evidence>
<protein>
    <submittedName>
        <fullName evidence="2">Uncharacterized protein</fullName>
    </submittedName>
</protein>
<sequence length="95" mass="10727">MMFAFLPTLCLSVVLHLVASRSPKEWPSLDSYNKDIDRHKSVADNIIDYILTGAAKGEVYRRLANMTDKFGSRLCGSETLEDSSITWLISLSWMV</sequence>
<proteinExistence type="predicted"/>
<reference evidence="2" key="1">
    <citation type="submission" date="2014-12" db="EMBL/GenBank/DDBJ databases">
        <title>Insight into the proteome of Arion vulgaris.</title>
        <authorList>
            <person name="Aradska J."/>
            <person name="Bulat T."/>
            <person name="Smidak R."/>
            <person name="Sarate P."/>
            <person name="Gangsoo J."/>
            <person name="Sialana F."/>
            <person name="Bilban M."/>
            <person name="Lubec G."/>
        </authorList>
    </citation>
    <scope>NUCLEOTIDE SEQUENCE</scope>
    <source>
        <tissue evidence="2">Skin</tissue>
    </source>
</reference>